<dbReference type="EMBL" id="AB263748">
    <property type="protein sequence ID" value="BAF37795.1"/>
    <property type="molecule type" value="Genomic_DNA"/>
</dbReference>
<proteinExistence type="predicted"/>
<protein>
    <submittedName>
        <fullName evidence="1">Uncharacterized protein</fullName>
    </submittedName>
</protein>
<accession>A0PAD2</accession>
<evidence type="ECO:0000313" key="1">
    <source>
        <dbReference type="EMBL" id="BAF37795.1"/>
    </source>
</evidence>
<sequence>MEAPRALLKQCTVCGCMNLLIYLPKKTAVSPEFHILVLCSTLDIGQHNTKKQKIIKIHLTFISLNTKYEGPDPLLWGL</sequence>
<name>A0PAD2_IPOTF</name>
<organism evidence="1">
    <name type="scientific">Ipomoea trifida</name>
    <name type="common">Morning glory</name>
    <dbReference type="NCBI Taxonomy" id="35884"/>
    <lineage>
        <taxon>Eukaryota</taxon>
        <taxon>Viridiplantae</taxon>
        <taxon>Streptophyta</taxon>
        <taxon>Embryophyta</taxon>
        <taxon>Tracheophyta</taxon>
        <taxon>Spermatophyta</taxon>
        <taxon>Magnoliopsida</taxon>
        <taxon>eudicotyledons</taxon>
        <taxon>Gunneridae</taxon>
        <taxon>Pentapetalae</taxon>
        <taxon>asterids</taxon>
        <taxon>lamiids</taxon>
        <taxon>Solanales</taxon>
        <taxon>Convolvulaceae</taxon>
        <taxon>Ipomoeeae</taxon>
        <taxon>Ipomoea</taxon>
    </lineage>
</organism>
<reference evidence="1" key="1">
    <citation type="journal article" date="2007" name="Sex. Plant Reprod.">
        <title>Physical size of the S locus region defined by genetic recombination and genome sequencing in Ipomoea trifida, Convolvulaceae.</title>
        <authorList>
            <person name="Rahman M.H."/>
            <person name="Tsuchiya T."/>
            <person name="Suwabe K."/>
            <person name="Kohori J."/>
            <person name="Tomita R.N."/>
            <person name="Kagaya Y."/>
            <person name="Kobayashi I."/>
            <person name="Kakeda K."/>
            <person name="Kowyama Y."/>
        </authorList>
    </citation>
    <scope>NUCLEOTIDE SEQUENCE</scope>
</reference>
<dbReference type="AlphaFoldDB" id="A0PAD2"/>